<feature type="region of interest" description="Disordered" evidence="1">
    <location>
        <begin position="149"/>
        <end position="221"/>
    </location>
</feature>
<protein>
    <submittedName>
        <fullName evidence="2">Uncharacterized protein</fullName>
    </submittedName>
</protein>
<reference evidence="3" key="1">
    <citation type="submission" date="2016-10" db="EMBL/GenBank/DDBJ databases">
        <authorList>
            <person name="Varghese N."/>
            <person name="Submissions S."/>
        </authorList>
    </citation>
    <scope>NUCLEOTIDE SEQUENCE [LARGE SCALE GENOMIC DNA]</scope>
    <source>
        <strain evidence="3">DSM 45245</strain>
    </source>
</reference>
<proteinExistence type="predicted"/>
<dbReference type="OrthoDB" id="3404896at2"/>
<accession>A0A1H3HUJ9</accession>
<feature type="region of interest" description="Disordered" evidence="1">
    <location>
        <begin position="90"/>
        <end position="117"/>
    </location>
</feature>
<dbReference type="RefSeq" id="WP_091551853.1">
    <property type="nucleotide sequence ID" value="NZ_FNPH01000001.1"/>
</dbReference>
<keyword evidence="3" id="KW-1185">Reference proteome</keyword>
<dbReference type="EMBL" id="FNPH01000001">
    <property type="protein sequence ID" value="SDY19176.1"/>
    <property type="molecule type" value="Genomic_DNA"/>
</dbReference>
<dbReference type="STRING" id="405436.SAMN05444365_101996"/>
<name>A0A1H3HUJ9_9ACTN</name>
<evidence type="ECO:0000256" key="1">
    <source>
        <dbReference type="SAM" id="MobiDB-lite"/>
    </source>
</evidence>
<evidence type="ECO:0000313" key="2">
    <source>
        <dbReference type="EMBL" id="SDY19176.1"/>
    </source>
</evidence>
<organism evidence="2 3">
    <name type="scientific">Micromonospora pattaloongensis</name>
    <dbReference type="NCBI Taxonomy" id="405436"/>
    <lineage>
        <taxon>Bacteria</taxon>
        <taxon>Bacillati</taxon>
        <taxon>Actinomycetota</taxon>
        <taxon>Actinomycetes</taxon>
        <taxon>Micromonosporales</taxon>
        <taxon>Micromonosporaceae</taxon>
        <taxon>Micromonospora</taxon>
    </lineage>
</organism>
<evidence type="ECO:0000313" key="3">
    <source>
        <dbReference type="Proteomes" id="UP000242415"/>
    </source>
</evidence>
<dbReference type="Proteomes" id="UP000242415">
    <property type="component" value="Unassembled WGS sequence"/>
</dbReference>
<gene>
    <name evidence="2" type="ORF">SAMN05444365_101996</name>
</gene>
<sequence>MSAGEFREVDHDLLADYVGGALDDTGEAAVVARLIVADPAWAAAHMALTEATRAVGSDLADWGATPEPMPSEVADRLARALVDANLRDAPSAAATPPKVGLAVVPPAPGRDGDDNVVRPRRGWPRWAAPIAAAAGMAAFAGFGLTQLTGGDRPARDNSTAARDTVGPRDAQEDAPAVTSARSGSPQFARRPARVVSSGTDYGPGTLKGLPDDTGRPRYASPLTATDAAQGSFPAVPRALRPLADDAALAACLDAVTTAHGRGPIVVDVVDFASFQRAPAVVVAFTDGTAERWVWVAGPRCGHPGAGSDTRHHARVG</sequence>
<dbReference type="AlphaFoldDB" id="A0A1H3HUJ9"/>